<dbReference type="Gene3D" id="3.30.2010.20">
    <property type="match status" value="1"/>
</dbReference>
<evidence type="ECO:0008006" key="3">
    <source>
        <dbReference type="Google" id="ProtNLM"/>
    </source>
</evidence>
<sequence length="137" mass="15324">MGGSALVNMAKRTVALSREEFRQLVAQAVASLPSRVMERLSNVDIVIKARPSSEELAMAEIDPRDTLFGLYTGIPLTKRSSSYGMVLPDKITLYQRSIEEGCRTKEEIQTQIRTTLLHEIGHHFGLSEDELEQAGYE</sequence>
<gene>
    <name evidence="1" type="ORF">DAMO_2063</name>
</gene>
<organism evidence="1 2">
    <name type="scientific">Methylomirabilis oxygeniifera</name>
    <dbReference type="NCBI Taxonomy" id="671143"/>
    <lineage>
        <taxon>Bacteria</taxon>
        <taxon>Candidatus Methylomirabilota</taxon>
        <taxon>Candidatus Methylomirabilia</taxon>
        <taxon>Candidatus Methylomirabilales</taxon>
        <taxon>Candidatus Methylomirabilaceae</taxon>
        <taxon>Candidatus Methylomirabilis</taxon>
    </lineage>
</organism>
<dbReference type="InterPro" id="IPR010428">
    <property type="entry name" value="Zincin_1"/>
</dbReference>
<protein>
    <recommendedName>
        <fullName evidence="3">Metallopeptidase family protein</fullName>
    </recommendedName>
</protein>
<proteinExistence type="predicted"/>
<dbReference type="Proteomes" id="UP000006898">
    <property type="component" value="Chromosome"/>
</dbReference>
<evidence type="ECO:0000313" key="2">
    <source>
        <dbReference type="Proteomes" id="UP000006898"/>
    </source>
</evidence>
<dbReference type="InterPro" id="IPR038555">
    <property type="entry name" value="Zincin_1_sf"/>
</dbReference>
<dbReference type="SUPFAM" id="SSF55486">
    <property type="entry name" value="Metalloproteases ('zincins'), catalytic domain"/>
    <property type="match status" value="1"/>
</dbReference>
<dbReference type="EMBL" id="FP565575">
    <property type="protein sequence ID" value="CBE69113.1"/>
    <property type="molecule type" value="Genomic_DNA"/>
</dbReference>
<dbReference type="KEGG" id="mox:DAMO_2063"/>
<dbReference type="HOGENOM" id="CLU_123836_1_0_0"/>
<dbReference type="Pfam" id="PF06262">
    <property type="entry name" value="Zincin_1"/>
    <property type="match status" value="1"/>
</dbReference>
<dbReference type="AlphaFoldDB" id="D5MH81"/>
<dbReference type="eggNOG" id="COG3824">
    <property type="taxonomic scope" value="Bacteria"/>
</dbReference>
<accession>D5MH81</accession>
<dbReference type="CDD" id="cd12952">
    <property type="entry name" value="MMP_ACEL2062"/>
    <property type="match status" value="1"/>
</dbReference>
<reference evidence="1 2" key="1">
    <citation type="journal article" date="2010" name="Nature">
        <title>Nitrite-driven anaerobic methane oxidation by oxygenic bacteria.</title>
        <authorList>
            <person name="Ettwig K.F."/>
            <person name="Butler M.K."/>
            <person name="Le Paslier D."/>
            <person name="Pelletier E."/>
            <person name="Mangenot S."/>
            <person name="Kuypers M.M.M."/>
            <person name="Schreiber F."/>
            <person name="Dutilh B.E."/>
            <person name="Zedelius J."/>
            <person name="de Beer D."/>
            <person name="Gloerich J."/>
            <person name="Wessels H.J.C.T."/>
            <person name="van Allen T."/>
            <person name="Luesken F."/>
            <person name="Wu M."/>
            <person name="van de Pas-Schoonen K.T."/>
            <person name="Op den Camp H.J.M."/>
            <person name="Janssen-Megens E.M."/>
            <person name="Francoijs K-J."/>
            <person name="Stunnenberg H."/>
            <person name="Weissenbach J."/>
            <person name="Jetten M.S.M."/>
            <person name="Strous M."/>
        </authorList>
    </citation>
    <scope>NUCLEOTIDE SEQUENCE [LARGE SCALE GENOMIC DNA]</scope>
</reference>
<dbReference type="STRING" id="671143.DAMO_2063"/>
<name>D5MH81_METO1</name>
<evidence type="ECO:0000313" key="1">
    <source>
        <dbReference type="EMBL" id="CBE69113.1"/>
    </source>
</evidence>